<keyword evidence="1" id="KW-0175">Coiled coil</keyword>
<accession>A0ABR1W208</accession>
<evidence type="ECO:0000313" key="3">
    <source>
        <dbReference type="EMBL" id="KAK8076189.1"/>
    </source>
</evidence>
<dbReference type="Proteomes" id="UP001480595">
    <property type="component" value="Unassembled WGS sequence"/>
</dbReference>
<feature type="region of interest" description="Disordered" evidence="2">
    <location>
        <begin position="232"/>
        <end position="261"/>
    </location>
</feature>
<proteinExistence type="predicted"/>
<evidence type="ECO:0000256" key="2">
    <source>
        <dbReference type="SAM" id="MobiDB-lite"/>
    </source>
</evidence>
<feature type="compositionally biased region" description="Acidic residues" evidence="2">
    <location>
        <begin position="295"/>
        <end position="316"/>
    </location>
</feature>
<dbReference type="GeneID" id="92087933"/>
<feature type="compositionally biased region" description="Basic and acidic residues" evidence="2">
    <location>
        <begin position="333"/>
        <end position="342"/>
    </location>
</feature>
<dbReference type="EMBL" id="JAQQWL010000004">
    <property type="protein sequence ID" value="KAK8076189.1"/>
    <property type="molecule type" value="Genomic_DNA"/>
</dbReference>
<feature type="coiled-coil region" evidence="1">
    <location>
        <begin position="89"/>
        <end position="116"/>
    </location>
</feature>
<reference evidence="3 4" key="1">
    <citation type="submission" date="2023-01" db="EMBL/GenBank/DDBJ databases">
        <title>Analysis of 21 Apiospora genomes using comparative genomics revels a genus with tremendous synthesis potential of carbohydrate active enzymes and secondary metabolites.</title>
        <authorList>
            <person name="Sorensen T."/>
        </authorList>
    </citation>
    <scope>NUCLEOTIDE SEQUENCE [LARGE SCALE GENOMIC DNA]</scope>
    <source>
        <strain evidence="3 4">CBS 135458</strain>
    </source>
</reference>
<keyword evidence="4" id="KW-1185">Reference proteome</keyword>
<organism evidence="3 4">
    <name type="scientific">Apiospora phragmitis</name>
    <dbReference type="NCBI Taxonomy" id="2905665"/>
    <lineage>
        <taxon>Eukaryota</taxon>
        <taxon>Fungi</taxon>
        <taxon>Dikarya</taxon>
        <taxon>Ascomycota</taxon>
        <taxon>Pezizomycotina</taxon>
        <taxon>Sordariomycetes</taxon>
        <taxon>Xylariomycetidae</taxon>
        <taxon>Amphisphaeriales</taxon>
        <taxon>Apiosporaceae</taxon>
        <taxon>Apiospora</taxon>
    </lineage>
</organism>
<dbReference type="RefSeq" id="XP_066719148.1">
    <property type="nucleotide sequence ID" value="XM_066854870.1"/>
</dbReference>
<evidence type="ECO:0000313" key="4">
    <source>
        <dbReference type="Proteomes" id="UP001480595"/>
    </source>
</evidence>
<evidence type="ECO:0000256" key="1">
    <source>
        <dbReference type="SAM" id="Coils"/>
    </source>
</evidence>
<protein>
    <submittedName>
        <fullName evidence="3">Uncharacterized protein</fullName>
    </submittedName>
</protein>
<sequence>MGENWYFLRSKPPKLKRDGFVLQSGVFGTYSGIDRVEGGRLSELFEPQRLRRQEDQLSTMDEALELFSKAFFTAQLSCVLALERSMRADEKHAEEIRSWEKKLDEIEAMDKKSEEEKWTRSSPASQAYSDLNRSMAHHFLNDLGEPDRTKAPEPMVLHDLCDRLRLHEMAKHIPGLETLRKSRKDWSFVCIGWDPNAVRALARRVECEYRARMEEDEARAWKLDMNKHISMHNCESAPDPTLSDVKQSRKNGPLGSSPLTSLRLPAHAINTPPYFQGVMLLSLDQQLLDTHLEDISDEEDEETEEDDQDEEDDEKTEEPSPSNKRKATYAAARDGRPLKKERKECHAGLVHLRLRGRDLKDGKIIAYPGKGHLAFTDDEFTRFEGSVALPAYSTEVTFEGFKIEEQPWKPVRYWEDFSHAAYAREEEEEEALPVGSHDDE</sequence>
<comment type="caution">
    <text evidence="3">The sequence shown here is derived from an EMBL/GenBank/DDBJ whole genome shotgun (WGS) entry which is preliminary data.</text>
</comment>
<feature type="region of interest" description="Disordered" evidence="2">
    <location>
        <begin position="295"/>
        <end position="342"/>
    </location>
</feature>
<gene>
    <name evidence="3" type="ORF">PG994_003461</name>
</gene>
<name>A0ABR1W208_9PEZI</name>